<comment type="caution">
    <text evidence="14">The sequence shown here is derived from an EMBL/GenBank/DDBJ whole genome shotgun (WGS) entry which is preliminary data.</text>
</comment>
<keyword evidence="7" id="KW-0788">Thiol protease</keyword>
<protein>
    <recommendedName>
        <fullName evidence="11">Cysteine protease</fullName>
        <ecNumber evidence="11">3.4.22.-</ecNumber>
    </recommendedName>
</protein>
<evidence type="ECO:0000256" key="9">
    <source>
        <dbReference type="ARBA" id="ARBA00023006"/>
    </source>
</evidence>
<feature type="region of interest" description="Disordered" evidence="12">
    <location>
        <begin position="207"/>
        <end position="232"/>
    </location>
</feature>
<dbReference type="PANTHER" id="PTHR22624">
    <property type="entry name" value="CYSTEINE PROTEASE ATG4"/>
    <property type="match status" value="1"/>
</dbReference>
<evidence type="ECO:0000256" key="1">
    <source>
        <dbReference type="ARBA" id="ARBA00004496"/>
    </source>
</evidence>
<comment type="function">
    <text evidence="11">Cysteine protease that plays a key role in autophagy by mediating both proteolytic activation and delipidation of ATG8 family proteins.</text>
</comment>
<dbReference type="EMBL" id="CAWYQH010000174">
    <property type="protein sequence ID" value="CAK8698468.1"/>
    <property type="molecule type" value="Genomic_DNA"/>
</dbReference>
<feature type="compositionally biased region" description="Polar residues" evidence="12">
    <location>
        <begin position="211"/>
        <end position="232"/>
    </location>
</feature>
<keyword evidence="15" id="KW-1185">Reference proteome</keyword>
<evidence type="ECO:0000256" key="10">
    <source>
        <dbReference type="ARBA" id="ARBA00029362"/>
    </source>
</evidence>
<dbReference type="PANTHER" id="PTHR22624:SF49">
    <property type="entry name" value="CYSTEINE PROTEASE"/>
    <property type="match status" value="1"/>
</dbReference>
<accession>A0ABP0H3A6</accession>
<proteinExistence type="inferred from homology"/>
<keyword evidence="6 11" id="KW-0378">Hydrolase</keyword>
<dbReference type="InterPro" id="IPR038765">
    <property type="entry name" value="Papain-like_cys_pep_sf"/>
</dbReference>
<keyword evidence="4 11" id="KW-0963">Cytoplasm</keyword>
<keyword evidence="3" id="KW-0813">Transport</keyword>
<feature type="domain" description="Peptidase C54 catalytic" evidence="13">
    <location>
        <begin position="59"/>
        <end position="368"/>
    </location>
</feature>
<dbReference type="EC" id="3.4.22.-" evidence="11"/>
<dbReference type="SUPFAM" id="SSF54001">
    <property type="entry name" value="Cysteine proteinases"/>
    <property type="match status" value="1"/>
</dbReference>
<evidence type="ECO:0000313" key="15">
    <source>
        <dbReference type="Proteomes" id="UP001642483"/>
    </source>
</evidence>
<comment type="similarity">
    <text evidence="2 11">Belongs to the peptidase C54 family.</text>
</comment>
<organism evidence="14 15">
    <name type="scientific">Clavelina lepadiformis</name>
    <name type="common">Light-bulb sea squirt</name>
    <name type="synonym">Ascidia lepadiformis</name>
    <dbReference type="NCBI Taxonomy" id="159417"/>
    <lineage>
        <taxon>Eukaryota</taxon>
        <taxon>Metazoa</taxon>
        <taxon>Chordata</taxon>
        <taxon>Tunicata</taxon>
        <taxon>Ascidiacea</taxon>
        <taxon>Aplousobranchia</taxon>
        <taxon>Clavelinidae</taxon>
        <taxon>Clavelina</taxon>
    </lineage>
</organism>
<dbReference type="InterPro" id="IPR005078">
    <property type="entry name" value="Peptidase_C54"/>
</dbReference>
<evidence type="ECO:0000256" key="6">
    <source>
        <dbReference type="ARBA" id="ARBA00022801"/>
    </source>
</evidence>
<reference evidence="14 15" key="1">
    <citation type="submission" date="2024-02" db="EMBL/GenBank/DDBJ databases">
        <authorList>
            <person name="Daric V."/>
            <person name="Darras S."/>
        </authorList>
    </citation>
    <scope>NUCLEOTIDE SEQUENCE [LARGE SCALE GENOMIC DNA]</scope>
</reference>
<name>A0ABP0H3A6_CLALP</name>
<evidence type="ECO:0000256" key="3">
    <source>
        <dbReference type="ARBA" id="ARBA00022448"/>
    </source>
</evidence>
<keyword evidence="9 11" id="KW-0072">Autophagy</keyword>
<evidence type="ECO:0000256" key="11">
    <source>
        <dbReference type="RuleBase" id="RU363115"/>
    </source>
</evidence>
<evidence type="ECO:0000256" key="7">
    <source>
        <dbReference type="ARBA" id="ARBA00022807"/>
    </source>
</evidence>
<keyword evidence="8 11" id="KW-0653">Protein transport</keyword>
<evidence type="ECO:0000313" key="14">
    <source>
        <dbReference type="EMBL" id="CAK8698468.1"/>
    </source>
</evidence>
<comment type="subcellular location">
    <subcellularLocation>
        <location evidence="1 11">Cytoplasm</location>
    </subcellularLocation>
</comment>
<evidence type="ECO:0000256" key="5">
    <source>
        <dbReference type="ARBA" id="ARBA00022670"/>
    </source>
</evidence>
<dbReference type="Proteomes" id="UP001642483">
    <property type="component" value="Unassembled WGS sequence"/>
</dbReference>
<evidence type="ECO:0000256" key="2">
    <source>
        <dbReference type="ARBA" id="ARBA00010958"/>
    </source>
</evidence>
<evidence type="ECO:0000256" key="8">
    <source>
        <dbReference type="ARBA" id="ARBA00022927"/>
    </source>
</evidence>
<sequence>MAFAYGYFNNIPRGDMERDTSMVLACLTYENMVLREEMWRNKETVTVLGQKFKLPVEREKFLHFVRSKIWCTYRKGFSPIGGTGPTSDTGWGCMLRCGQMMLAQALSVLSLTEDWQWSPSLDKQPAPYRRILTQLSDIRTSCYSIHQIAQMGVPEGKEVGQWFGPNTIAQVLRKLSQFDQEHVLAFHVAMDNTVSIEDIEKVCSQPIKSPASGQSACSSRTNSTSELRQSSSCSTTPHVVHSEKINTFWKPLFLIIPLRLGLSDINPVYFKHLKEILQWEESVGVIGGKPNHAYYFVGCSCNDSLVYLDPHTTQLYIKFPDVDSKDLFDDATYHCDCPGRMLVSQLDPSLALGFVCSTRQQFESFCNRIKTFKKSPTSLPLFEVVNAFPKCNLKESQVVTLKSHNRQKKKQVKSEGKFQEDDVCIALDSDESLNSDEDFEILDFD</sequence>
<evidence type="ECO:0000256" key="4">
    <source>
        <dbReference type="ARBA" id="ARBA00022490"/>
    </source>
</evidence>
<keyword evidence="5 11" id="KW-0645">Protease</keyword>
<comment type="catalytic activity">
    <reaction evidence="10">
        <text>[protein]-C-terminal L-amino acid-glycyl-phosphatidylethanolamide + H2O = [protein]-C-terminal L-amino acid-glycine + a 1,2-diacyl-sn-glycero-3-phosphoethanolamine</text>
        <dbReference type="Rhea" id="RHEA:67548"/>
        <dbReference type="Rhea" id="RHEA-COMP:17323"/>
        <dbReference type="Rhea" id="RHEA-COMP:17324"/>
        <dbReference type="ChEBI" id="CHEBI:15377"/>
        <dbReference type="ChEBI" id="CHEBI:64612"/>
        <dbReference type="ChEBI" id="CHEBI:172940"/>
        <dbReference type="ChEBI" id="CHEBI:172941"/>
    </reaction>
    <physiologicalReaction direction="left-to-right" evidence="10">
        <dbReference type="Rhea" id="RHEA:67549"/>
    </physiologicalReaction>
</comment>
<evidence type="ECO:0000259" key="13">
    <source>
        <dbReference type="Pfam" id="PF03416"/>
    </source>
</evidence>
<evidence type="ECO:0000256" key="12">
    <source>
        <dbReference type="SAM" id="MobiDB-lite"/>
    </source>
</evidence>
<dbReference type="Pfam" id="PF03416">
    <property type="entry name" value="Peptidase_C54"/>
    <property type="match status" value="1"/>
</dbReference>
<dbReference type="InterPro" id="IPR046792">
    <property type="entry name" value="Peptidase_C54_cat"/>
</dbReference>
<gene>
    <name evidence="14" type="ORF">CVLEPA_LOCUS31910</name>
</gene>